<feature type="compositionally biased region" description="Low complexity" evidence="1">
    <location>
        <begin position="133"/>
        <end position="144"/>
    </location>
</feature>
<dbReference type="PATRIC" id="fig|2041.4.peg.2349"/>
<organism evidence="2 3">
    <name type="scientific">Aeromicrobium erythreum</name>
    <dbReference type="NCBI Taxonomy" id="2041"/>
    <lineage>
        <taxon>Bacteria</taxon>
        <taxon>Bacillati</taxon>
        <taxon>Actinomycetota</taxon>
        <taxon>Actinomycetes</taxon>
        <taxon>Propionibacteriales</taxon>
        <taxon>Nocardioidaceae</taxon>
        <taxon>Aeromicrobium</taxon>
    </lineage>
</organism>
<feature type="compositionally biased region" description="Low complexity" evidence="1">
    <location>
        <begin position="70"/>
        <end position="81"/>
    </location>
</feature>
<feature type="region of interest" description="Disordered" evidence="1">
    <location>
        <begin position="66"/>
        <end position="97"/>
    </location>
</feature>
<proteinExistence type="predicted"/>
<evidence type="ECO:0000313" key="3">
    <source>
        <dbReference type="Proteomes" id="UP000067689"/>
    </source>
</evidence>
<feature type="region of interest" description="Disordered" evidence="1">
    <location>
        <begin position="121"/>
        <end position="161"/>
    </location>
</feature>
<dbReference type="Proteomes" id="UP000067689">
    <property type="component" value="Chromosome"/>
</dbReference>
<dbReference type="AlphaFoldDB" id="A0A0U4BBU6"/>
<reference evidence="2 3" key="1">
    <citation type="journal article" date="1991" name="Int. J. Syst. Bacteriol.">
        <title>Description of the erythromycin-producing bacterium Arthrobacter sp. strain NRRL B-3381 as Aeromicrobium erythreum gen. nov., sp. nov.</title>
        <authorList>
            <person name="Miller E.S."/>
            <person name="Woese C.R."/>
            <person name="Brenner S."/>
        </authorList>
    </citation>
    <scope>NUCLEOTIDE SEQUENCE [LARGE SCALE GENOMIC DNA]</scope>
    <source>
        <strain evidence="2 3">AR18</strain>
    </source>
</reference>
<gene>
    <name evidence="2" type="ORF">AERYTH_11245</name>
</gene>
<accession>A0A0U4BBU6</accession>
<dbReference type="EMBL" id="CP011502">
    <property type="protein sequence ID" value="ALX05236.1"/>
    <property type="molecule type" value="Genomic_DNA"/>
</dbReference>
<evidence type="ECO:0000313" key="2">
    <source>
        <dbReference type="EMBL" id="ALX05236.1"/>
    </source>
</evidence>
<protein>
    <submittedName>
        <fullName evidence="2">Uncharacterized protein</fullName>
    </submittedName>
</protein>
<evidence type="ECO:0000256" key="1">
    <source>
        <dbReference type="SAM" id="MobiDB-lite"/>
    </source>
</evidence>
<name>A0A0U4BBU6_9ACTN</name>
<sequence>MGLTRFGDDVVGHLRARLAVGVQGPGDPRPRVGSEPGAMVGVEARHGRHQGQHGHLQGVVDVVAPEAQRPHPQGRQAQRPAQQHRPRVVVTPTREDGQPVLLLRGECRLPQQTAHHVHGSTLGARPHRLQHDPAACGRAPAGPARAGGPGDYSPPKVRLRS</sequence>
<keyword evidence="3" id="KW-1185">Reference proteome</keyword>
<dbReference type="KEGG" id="aer:AERYTH_11245"/>